<dbReference type="EMBL" id="HG315671">
    <property type="protein sequence ID" value="CDF80141.1"/>
    <property type="molecule type" value="Genomic_DNA"/>
</dbReference>
<proteinExistence type="predicted"/>
<dbReference type="eggNOG" id="ENOG5032YHX">
    <property type="taxonomic scope" value="Bacteria"/>
</dbReference>
<accession>T2KNW4</accession>
<reference evidence="1 2" key="1">
    <citation type="journal article" date="2013" name="Appl. Environ. Microbiol.">
        <title>The genome of the alga-associated marine flavobacterium Formosa agariphila KMM 3901T reveals a broad potential for degradation of algal polysaccharides.</title>
        <authorList>
            <person name="Mann A.J."/>
            <person name="Hahnke R.L."/>
            <person name="Huang S."/>
            <person name="Werner J."/>
            <person name="Xing P."/>
            <person name="Barbeyron T."/>
            <person name="Huettel B."/>
            <person name="Stueber K."/>
            <person name="Reinhardt R."/>
            <person name="Harder J."/>
            <person name="Gloeckner F.O."/>
            <person name="Amann R.I."/>
            <person name="Teeling H."/>
        </authorList>
    </citation>
    <scope>NUCLEOTIDE SEQUENCE [LARGE SCALE GENOMIC DNA]</scope>
    <source>
        <strain evidence="2">DSM 15362 / KCTC 12365 / LMG 23005 / KMM 3901</strain>
    </source>
</reference>
<sequence length="138" mass="16085">MKRLLTYPFGTLKLFDNYVLAQVNEGASITIDTNNILKDIATNYYKGQPFVYISYRKYSYSVDPAVYLEASKIKNLIGFAIVTDIPMALSNTRIERMFVKKIFETFEIISEAKIWANNLVKQRKHSILREKEMSSRRL</sequence>
<name>T2KNW4_FORAG</name>
<dbReference type="STRING" id="1347342.BN863_24290"/>
<dbReference type="RefSeq" id="WP_051774754.1">
    <property type="nucleotide sequence ID" value="NZ_HG315671.1"/>
</dbReference>
<protein>
    <recommendedName>
        <fullName evidence="3">STAS/SEC14 domain-containing protein</fullName>
    </recommendedName>
</protein>
<evidence type="ECO:0000313" key="2">
    <source>
        <dbReference type="Proteomes" id="UP000016160"/>
    </source>
</evidence>
<evidence type="ECO:0000313" key="1">
    <source>
        <dbReference type="EMBL" id="CDF80141.1"/>
    </source>
</evidence>
<dbReference type="HOGENOM" id="CLU_149784_1_0_10"/>
<dbReference type="AlphaFoldDB" id="T2KNW4"/>
<evidence type="ECO:0008006" key="3">
    <source>
        <dbReference type="Google" id="ProtNLM"/>
    </source>
</evidence>
<keyword evidence="2" id="KW-1185">Reference proteome</keyword>
<organism evidence="1 2">
    <name type="scientific">Formosa agariphila (strain DSM 15362 / KCTC 12365 / LMG 23005 / KMM 3901 / M-2Alg 35-1)</name>
    <dbReference type="NCBI Taxonomy" id="1347342"/>
    <lineage>
        <taxon>Bacteria</taxon>
        <taxon>Pseudomonadati</taxon>
        <taxon>Bacteroidota</taxon>
        <taxon>Flavobacteriia</taxon>
        <taxon>Flavobacteriales</taxon>
        <taxon>Flavobacteriaceae</taxon>
        <taxon>Formosa</taxon>
    </lineage>
</organism>
<dbReference type="Proteomes" id="UP000016160">
    <property type="component" value="Chromosome"/>
</dbReference>
<gene>
    <name evidence="1" type="ORF">BN863_24290</name>
</gene>
<dbReference type="OrthoDB" id="1144359at2"/>
<dbReference type="PATRIC" id="fig|1347342.6.peg.2443"/>